<keyword evidence="5 6" id="KW-0472">Membrane</keyword>
<dbReference type="GO" id="GO:0022857">
    <property type="term" value="F:transmembrane transporter activity"/>
    <property type="evidence" value="ECO:0007669"/>
    <property type="project" value="InterPro"/>
</dbReference>
<dbReference type="EMBL" id="LRQV01000148">
    <property type="protein sequence ID" value="KXK58872.1"/>
    <property type="molecule type" value="Genomic_DNA"/>
</dbReference>
<sequence length="330" mass="34891">MTTTPLAARADRAWWRVPPRHVPVLATLALLLVMYGVGVSQYRAFSNVQVVFNIFIDNGFLLVVAVGMTFVILTGGIDLSVGSVVAMTAMVSASLLRSGLPPALVLLIALLIGPTLGFAMGCVIHFFDIQPFIVTLAGMFFARGMCTWISASSIPITDGFWTTMAQERIRIGESFVSISVLIAVAVVLLAAFVLAYTRLGRNVYAIGGNPQSALLMGLPVARTKIAVYTISGLCSAIGGIMLSFYTLSGAPLIAVGMELDVIAAVVIGGTLLTGGSGYVFGTVLGVLVLGVIQTLITFDGTLNSWWTKIVIGGLLFAFILLQRLVGIRKK</sequence>
<evidence type="ECO:0000256" key="2">
    <source>
        <dbReference type="ARBA" id="ARBA00022475"/>
    </source>
</evidence>
<keyword evidence="2" id="KW-1003">Cell membrane</keyword>
<dbReference type="Pfam" id="PF02653">
    <property type="entry name" value="BPD_transp_2"/>
    <property type="match status" value="1"/>
</dbReference>
<dbReference type="AlphaFoldDB" id="A0A136PKB9"/>
<reference evidence="7 8" key="1">
    <citation type="submission" date="2016-01" db="EMBL/GenBank/DDBJ databases">
        <title>Whole genome sequence and analysis of Micromonospora rosaria DSM 803, which can produce antibacterial substance rosamicin.</title>
        <authorList>
            <person name="Yang H."/>
            <person name="He X."/>
            <person name="Zhu D."/>
        </authorList>
    </citation>
    <scope>NUCLEOTIDE SEQUENCE [LARGE SCALE GENOMIC DNA]</scope>
    <source>
        <strain evidence="7 8">DSM 803</strain>
    </source>
</reference>
<feature type="transmembrane region" description="Helical" evidence="6">
    <location>
        <begin position="20"/>
        <end position="38"/>
    </location>
</feature>
<evidence type="ECO:0000256" key="5">
    <source>
        <dbReference type="ARBA" id="ARBA00023136"/>
    </source>
</evidence>
<feature type="transmembrane region" description="Helical" evidence="6">
    <location>
        <begin position="103"/>
        <end position="127"/>
    </location>
</feature>
<name>A0A136PKB9_9ACTN</name>
<dbReference type="Proteomes" id="UP000070620">
    <property type="component" value="Unassembled WGS sequence"/>
</dbReference>
<evidence type="ECO:0000256" key="4">
    <source>
        <dbReference type="ARBA" id="ARBA00022989"/>
    </source>
</evidence>
<feature type="transmembrane region" description="Helical" evidence="6">
    <location>
        <begin position="133"/>
        <end position="154"/>
    </location>
</feature>
<evidence type="ECO:0000313" key="8">
    <source>
        <dbReference type="Proteomes" id="UP000070620"/>
    </source>
</evidence>
<dbReference type="OrthoDB" id="9808136at2"/>
<comment type="subcellular location">
    <subcellularLocation>
        <location evidence="1">Cell membrane</location>
        <topology evidence="1">Multi-pass membrane protein</topology>
    </subcellularLocation>
</comment>
<comment type="caution">
    <text evidence="7">The sequence shown here is derived from an EMBL/GenBank/DDBJ whole genome shotgun (WGS) entry which is preliminary data.</text>
</comment>
<feature type="transmembrane region" description="Helical" evidence="6">
    <location>
        <begin position="278"/>
        <end position="298"/>
    </location>
</feature>
<keyword evidence="3 6" id="KW-0812">Transmembrane</keyword>
<accession>A0A136PKB9</accession>
<evidence type="ECO:0000256" key="6">
    <source>
        <dbReference type="SAM" id="Phobius"/>
    </source>
</evidence>
<dbReference type="PANTHER" id="PTHR32196:SF63">
    <property type="entry name" value="INNER MEMBRANE ABC TRANSPORTER PERMEASE PROTEIN YJFF"/>
    <property type="match status" value="1"/>
</dbReference>
<evidence type="ECO:0000313" key="7">
    <source>
        <dbReference type="EMBL" id="KXK58872.1"/>
    </source>
</evidence>
<dbReference type="RefSeq" id="WP_067372109.1">
    <property type="nucleotide sequence ID" value="NZ_JBIUBN010000002.1"/>
</dbReference>
<evidence type="ECO:0000256" key="1">
    <source>
        <dbReference type="ARBA" id="ARBA00004651"/>
    </source>
</evidence>
<keyword evidence="4 6" id="KW-1133">Transmembrane helix</keyword>
<feature type="transmembrane region" description="Helical" evidence="6">
    <location>
        <begin position="305"/>
        <end position="325"/>
    </location>
</feature>
<dbReference type="CDD" id="cd06579">
    <property type="entry name" value="TM_PBP1_transp_AraH_like"/>
    <property type="match status" value="1"/>
</dbReference>
<feature type="transmembrane region" description="Helical" evidence="6">
    <location>
        <begin position="175"/>
        <end position="196"/>
    </location>
</feature>
<dbReference type="InterPro" id="IPR001851">
    <property type="entry name" value="ABC_transp_permease"/>
</dbReference>
<dbReference type="NCBIfam" id="NF008630">
    <property type="entry name" value="PRK11618.1"/>
    <property type="match status" value="1"/>
</dbReference>
<gene>
    <name evidence="7" type="ORF">AWW66_27330</name>
</gene>
<proteinExistence type="predicted"/>
<feature type="transmembrane region" description="Helical" evidence="6">
    <location>
        <begin position="225"/>
        <end position="245"/>
    </location>
</feature>
<protein>
    <submittedName>
        <fullName evidence="7">Sugar ABC transporter permease</fullName>
    </submittedName>
</protein>
<keyword evidence="8" id="KW-1185">Reference proteome</keyword>
<organism evidence="7 8">
    <name type="scientific">Micromonospora rosaria</name>
    <dbReference type="NCBI Taxonomy" id="47874"/>
    <lineage>
        <taxon>Bacteria</taxon>
        <taxon>Bacillati</taxon>
        <taxon>Actinomycetota</taxon>
        <taxon>Actinomycetes</taxon>
        <taxon>Micromonosporales</taxon>
        <taxon>Micromonosporaceae</taxon>
        <taxon>Micromonospora</taxon>
    </lineage>
</organism>
<dbReference type="PANTHER" id="PTHR32196">
    <property type="entry name" value="ABC TRANSPORTER PERMEASE PROTEIN YPHD-RELATED-RELATED"/>
    <property type="match status" value="1"/>
</dbReference>
<evidence type="ECO:0000256" key="3">
    <source>
        <dbReference type="ARBA" id="ARBA00022692"/>
    </source>
</evidence>
<dbReference type="GO" id="GO:0005886">
    <property type="term" value="C:plasma membrane"/>
    <property type="evidence" value="ECO:0007669"/>
    <property type="project" value="UniProtKB-SubCell"/>
</dbReference>